<dbReference type="EMBL" id="BSTK01000005">
    <property type="protein sequence ID" value="GLY85744.1"/>
    <property type="molecule type" value="Genomic_DNA"/>
</dbReference>
<keyword evidence="2" id="KW-1185">Reference proteome</keyword>
<reference evidence="1" key="1">
    <citation type="submission" date="2023-03" db="EMBL/GenBank/DDBJ databases">
        <title>Actinoallomurus iriomotensis NBRC 103684.</title>
        <authorList>
            <person name="Ichikawa N."/>
            <person name="Sato H."/>
            <person name="Tonouchi N."/>
        </authorList>
    </citation>
    <scope>NUCLEOTIDE SEQUENCE</scope>
    <source>
        <strain evidence="1">NBRC 103684</strain>
    </source>
</reference>
<sequence>MIPVTVTLASLVEQTGLSVLDHLERSMAIPAPGTCRWTGMVTDTNGLTLGAFEATAPVYLLHAEHGATGCAPGKYAVRRQREFEGRRARLVAD</sequence>
<gene>
    <name evidence="1" type="ORF">Airi02_036730</name>
</gene>
<protein>
    <submittedName>
        <fullName evidence="1">Uncharacterized protein</fullName>
    </submittedName>
</protein>
<organism evidence="1 2">
    <name type="scientific">Actinoallomurus iriomotensis</name>
    <dbReference type="NCBI Taxonomy" id="478107"/>
    <lineage>
        <taxon>Bacteria</taxon>
        <taxon>Bacillati</taxon>
        <taxon>Actinomycetota</taxon>
        <taxon>Actinomycetes</taxon>
        <taxon>Streptosporangiales</taxon>
        <taxon>Thermomonosporaceae</taxon>
        <taxon>Actinoallomurus</taxon>
    </lineage>
</organism>
<dbReference type="Proteomes" id="UP001165074">
    <property type="component" value="Unassembled WGS sequence"/>
</dbReference>
<comment type="caution">
    <text evidence="1">The sequence shown here is derived from an EMBL/GenBank/DDBJ whole genome shotgun (WGS) entry which is preliminary data.</text>
</comment>
<proteinExistence type="predicted"/>
<accession>A0A9W6S1K9</accession>
<name>A0A9W6S1K9_9ACTN</name>
<evidence type="ECO:0000313" key="1">
    <source>
        <dbReference type="EMBL" id="GLY85744.1"/>
    </source>
</evidence>
<dbReference type="AlphaFoldDB" id="A0A9W6S1K9"/>
<evidence type="ECO:0000313" key="2">
    <source>
        <dbReference type="Proteomes" id="UP001165074"/>
    </source>
</evidence>